<reference evidence="1" key="1">
    <citation type="submission" date="2019-10" db="EMBL/GenBank/DDBJ databases">
        <authorList>
            <consortium name="DOE Joint Genome Institute"/>
            <person name="Kuo A."/>
            <person name="Miyauchi S."/>
            <person name="Kiss E."/>
            <person name="Drula E."/>
            <person name="Kohler A."/>
            <person name="Sanchez-Garcia M."/>
            <person name="Andreopoulos B."/>
            <person name="Barry K.W."/>
            <person name="Bonito G."/>
            <person name="Buee M."/>
            <person name="Carver A."/>
            <person name="Chen C."/>
            <person name="Cichocki N."/>
            <person name="Clum A."/>
            <person name="Culley D."/>
            <person name="Crous P.W."/>
            <person name="Fauchery L."/>
            <person name="Girlanda M."/>
            <person name="Hayes R."/>
            <person name="Keri Z."/>
            <person name="Labutti K."/>
            <person name="Lipzen A."/>
            <person name="Lombard V."/>
            <person name="Magnuson J."/>
            <person name="Maillard F."/>
            <person name="Morin E."/>
            <person name="Murat C."/>
            <person name="Nolan M."/>
            <person name="Ohm R."/>
            <person name="Pangilinan J."/>
            <person name="Pereira M."/>
            <person name="Perotto S."/>
            <person name="Peter M."/>
            <person name="Riley R."/>
            <person name="Sitrit Y."/>
            <person name="Stielow B."/>
            <person name="Szollosi G."/>
            <person name="Zifcakova L."/>
            <person name="Stursova M."/>
            <person name="Spatafora J.W."/>
            <person name="Tedersoo L."/>
            <person name="Vaario L.-M."/>
            <person name="Yamada A."/>
            <person name="Yan M."/>
            <person name="Wang P."/>
            <person name="Xu J."/>
            <person name="Bruns T."/>
            <person name="Baldrian P."/>
            <person name="Vilgalys R."/>
            <person name="Henrissat B."/>
            <person name="Grigoriev I.V."/>
            <person name="Hibbett D."/>
            <person name="Nagy L.G."/>
            <person name="Martin F.M."/>
        </authorList>
    </citation>
    <scope>NUCLEOTIDE SEQUENCE</scope>
    <source>
        <strain evidence="1">P2</strain>
    </source>
</reference>
<name>A0ACB6ZRH8_THEGA</name>
<proteinExistence type="predicted"/>
<accession>A0ACB6ZRH8</accession>
<organism evidence="1 2">
    <name type="scientific">Thelephora ganbajun</name>
    <name type="common">Ganba fungus</name>
    <dbReference type="NCBI Taxonomy" id="370292"/>
    <lineage>
        <taxon>Eukaryota</taxon>
        <taxon>Fungi</taxon>
        <taxon>Dikarya</taxon>
        <taxon>Basidiomycota</taxon>
        <taxon>Agaricomycotina</taxon>
        <taxon>Agaricomycetes</taxon>
        <taxon>Thelephorales</taxon>
        <taxon>Thelephoraceae</taxon>
        <taxon>Thelephora</taxon>
    </lineage>
</organism>
<protein>
    <submittedName>
        <fullName evidence="1">Uncharacterized protein</fullName>
    </submittedName>
</protein>
<evidence type="ECO:0000313" key="2">
    <source>
        <dbReference type="Proteomes" id="UP000886501"/>
    </source>
</evidence>
<dbReference type="EMBL" id="MU117969">
    <property type="protein sequence ID" value="KAF9652375.1"/>
    <property type="molecule type" value="Genomic_DNA"/>
</dbReference>
<evidence type="ECO:0000313" key="1">
    <source>
        <dbReference type="EMBL" id="KAF9652375.1"/>
    </source>
</evidence>
<sequence>MTTLFCVTRWYLVENPISSFGGPVSTFTPSTRTPRITDIQYSPVTSHSLRRSRGLDLTSSPPLNYSSNYRVCDSALRHWRSRSNSVSSLPPSPPSLSTVQAFVPLCRTPGLHHRKRNVRPGLRRQRPV</sequence>
<keyword evidence="2" id="KW-1185">Reference proteome</keyword>
<gene>
    <name evidence="1" type="ORF">BDM02DRAFT_2964113</name>
</gene>
<dbReference type="Proteomes" id="UP000886501">
    <property type="component" value="Unassembled WGS sequence"/>
</dbReference>
<reference evidence="1" key="2">
    <citation type="journal article" date="2020" name="Nat. Commun.">
        <title>Large-scale genome sequencing of mycorrhizal fungi provides insights into the early evolution of symbiotic traits.</title>
        <authorList>
            <person name="Miyauchi S."/>
            <person name="Kiss E."/>
            <person name="Kuo A."/>
            <person name="Drula E."/>
            <person name="Kohler A."/>
            <person name="Sanchez-Garcia M."/>
            <person name="Morin E."/>
            <person name="Andreopoulos B."/>
            <person name="Barry K.W."/>
            <person name="Bonito G."/>
            <person name="Buee M."/>
            <person name="Carver A."/>
            <person name="Chen C."/>
            <person name="Cichocki N."/>
            <person name="Clum A."/>
            <person name="Culley D."/>
            <person name="Crous P.W."/>
            <person name="Fauchery L."/>
            <person name="Girlanda M."/>
            <person name="Hayes R.D."/>
            <person name="Keri Z."/>
            <person name="LaButti K."/>
            <person name="Lipzen A."/>
            <person name="Lombard V."/>
            <person name="Magnuson J."/>
            <person name="Maillard F."/>
            <person name="Murat C."/>
            <person name="Nolan M."/>
            <person name="Ohm R.A."/>
            <person name="Pangilinan J."/>
            <person name="Pereira M.F."/>
            <person name="Perotto S."/>
            <person name="Peter M."/>
            <person name="Pfister S."/>
            <person name="Riley R."/>
            <person name="Sitrit Y."/>
            <person name="Stielow J.B."/>
            <person name="Szollosi G."/>
            <person name="Zifcakova L."/>
            <person name="Stursova M."/>
            <person name="Spatafora J.W."/>
            <person name="Tedersoo L."/>
            <person name="Vaario L.M."/>
            <person name="Yamada A."/>
            <person name="Yan M."/>
            <person name="Wang P."/>
            <person name="Xu J."/>
            <person name="Bruns T."/>
            <person name="Baldrian P."/>
            <person name="Vilgalys R."/>
            <person name="Dunand C."/>
            <person name="Henrissat B."/>
            <person name="Grigoriev I.V."/>
            <person name="Hibbett D."/>
            <person name="Nagy L.G."/>
            <person name="Martin F.M."/>
        </authorList>
    </citation>
    <scope>NUCLEOTIDE SEQUENCE</scope>
    <source>
        <strain evidence="1">P2</strain>
    </source>
</reference>
<comment type="caution">
    <text evidence="1">The sequence shown here is derived from an EMBL/GenBank/DDBJ whole genome shotgun (WGS) entry which is preliminary data.</text>
</comment>